<organism evidence="4 5">
    <name type="scientific">Magnetospirillum sulfuroxidans</name>
    <dbReference type="NCBI Taxonomy" id="611300"/>
    <lineage>
        <taxon>Bacteria</taxon>
        <taxon>Pseudomonadati</taxon>
        <taxon>Pseudomonadota</taxon>
        <taxon>Alphaproteobacteria</taxon>
        <taxon>Rhodospirillales</taxon>
        <taxon>Rhodospirillaceae</taxon>
        <taxon>Magnetospirillum</taxon>
    </lineage>
</organism>
<dbReference type="Gene3D" id="3.60.40.10">
    <property type="entry name" value="PPM-type phosphatase domain"/>
    <property type="match status" value="1"/>
</dbReference>
<evidence type="ECO:0000313" key="4">
    <source>
        <dbReference type="EMBL" id="MBR9971312.1"/>
    </source>
</evidence>
<evidence type="ECO:0000256" key="2">
    <source>
        <dbReference type="PROSITE-ProRule" id="PRU00169"/>
    </source>
</evidence>
<dbReference type="InterPro" id="IPR001789">
    <property type="entry name" value="Sig_transdc_resp-reg_receiver"/>
</dbReference>
<dbReference type="PANTHER" id="PTHR43156:SF2">
    <property type="entry name" value="STAGE II SPORULATION PROTEIN E"/>
    <property type="match status" value="1"/>
</dbReference>
<keyword evidence="2" id="KW-0597">Phosphoprotein</keyword>
<dbReference type="RefSeq" id="WP_211546969.1">
    <property type="nucleotide sequence ID" value="NZ_JAGTUF010000004.1"/>
</dbReference>
<accession>A0ABS5IA56</accession>
<dbReference type="InterPro" id="IPR036457">
    <property type="entry name" value="PPM-type-like_dom_sf"/>
</dbReference>
<reference evidence="4 5" key="1">
    <citation type="submission" date="2021-04" db="EMBL/GenBank/DDBJ databases">
        <title>Magnetospirillum sulfuroxidans sp. nov., a facultative chemolithoautotrophic sulfur-oxidizing alphaproteobacterium isolated from freshwater sediment and proposals for Paramagetospirillum gen. nov., and Magnetospirillaceae fam. nov.</title>
        <authorList>
            <person name="Koziaeva V."/>
            <person name="Geelhoed J.S."/>
            <person name="Sorokin D.Y."/>
            <person name="Grouzdev D.S."/>
        </authorList>
    </citation>
    <scope>NUCLEOTIDE SEQUENCE [LARGE SCALE GENOMIC DNA]</scope>
    <source>
        <strain evidence="4 5">J10</strain>
    </source>
</reference>
<name>A0ABS5IA56_9PROT</name>
<proteinExistence type="predicted"/>
<keyword evidence="5" id="KW-1185">Reference proteome</keyword>
<dbReference type="Pfam" id="PF00072">
    <property type="entry name" value="Response_reg"/>
    <property type="match status" value="1"/>
</dbReference>
<dbReference type="SMART" id="SM00448">
    <property type="entry name" value="REC"/>
    <property type="match status" value="1"/>
</dbReference>
<dbReference type="InterPro" id="IPR001932">
    <property type="entry name" value="PPM-type_phosphatase-like_dom"/>
</dbReference>
<evidence type="ECO:0000313" key="5">
    <source>
        <dbReference type="Proteomes" id="UP000680714"/>
    </source>
</evidence>
<dbReference type="PROSITE" id="PS50110">
    <property type="entry name" value="RESPONSE_REGULATORY"/>
    <property type="match status" value="1"/>
</dbReference>
<dbReference type="Proteomes" id="UP000680714">
    <property type="component" value="Unassembled WGS sequence"/>
</dbReference>
<evidence type="ECO:0000256" key="1">
    <source>
        <dbReference type="ARBA" id="ARBA00022801"/>
    </source>
</evidence>
<dbReference type="SUPFAM" id="SSF52172">
    <property type="entry name" value="CheY-like"/>
    <property type="match status" value="1"/>
</dbReference>
<feature type="modified residue" description="4-aspartylphosphate" evidence="2">
    <location>
        <position position="259"/>
    </location>
</feature>
<dbReference type="InterPro" id="IPR052016">
    <property type="entry name" value="Bact_Sigma-Reg"/>
</dbReference>
<dbReference type="EMBL" id="JAGTUF010000004">
    <property type="protein sequence ID" value="MBR9971312.1"/>
    <property type="molecule type" value="Genomic_DNA"/>
</dbReference>
<keyword evidence="1" id="KW-0378">Hydrolase</keyword>
<dbReference type="InterPro" id="IPR011006">
    <property type="entry name" value="CheY-like_superfamily"/>
</dbReference>
<dbReference type="Gene3D" id="3.40.50.2300">
    <property type="match status" value="1"/>
</dbReference>
<dbReference type="SMART" id="SM00331">
    <property type="entry name" value="PP2C_SIG"/>
    <property type="match status" value="1"/>
</dbReference>
<protein>
    <submittedName>
        <fullName evidence="4">Fused response regulator/phosphatase</fullName>
    </submittedName>
</protein>
<dbReference type="Pfam" id="PF07228">
    <property type="entry name" value="SpoIIE"/>
    <property type="match status" value="1"/>
</dbReference>
<dbReference type="InterPro" id="IPR036890">
    <property type="entry name" value="HATPase_C_sf"/>
</dbReference>
<feature type="domain" description="Response regulatory" evidence="3">
    <location>
        <begin position="209"/>
        <end position="326"/>
    </location>
</feature>
<gene>
    <name evidence="4" type="ORF">KEC16_06275</name>
</gene>
<evidence type="ECO:0000259" key="3">
    <source>
        <dbReference type="PROSITE" id="PS50110"/>
    </source>
</evidence>
<comment type="caution">
    <text evidence="4">The sequence shown here is derived from an EMBL/GenBank/DDBJ whole genome shotgun (WGS) entry which is preliminary data.</text>
</comment>
<dbReference type="Gene3D" id="3.30.565.10">
    <property type="entry name" value="Histidine kinase-like ATPase, C-terminal domain"/>
    <property type="match status" value="1"/>
</dbReference>
<sequence length="584" mass="63263">MITSGIDGDGLRHALRPPHRGAIEVGATDWRQSGQRFLQHLRQGGLGLALRTTTAYAEDAAFIFSQSLIPHLRDSGFVCPIDLELVVHEALANAMIHGNLAVDATTSGSVEDMLRFGEMVDDGLANPDLCGRMIWLSAAISGASLQLAVEDQGQGFHGHHKVRDIRPHGLDLIGDAALGQRRENDGRTLVLDLPLEQRHLPRQAFSGASILVVDDNPFNRRMLEALIKTVGVGRIDLATDGIEGLAAIAANQPDLVLLDVMMPNMDGLEMCRRLRADHALSDLPVLFITALEDAKSRTACFAAGGNDVISKPIDTDEVLARVRVHLQNALLMGKLNAYRNRVRDELESARAAQATLIPTDSHLAAIRSRTGLSIEGVVESSSELGGDFWTLFDAGPRRLGILAADFSGHGLAAAFNVFRLHVLLSRLPRRPPGPAAMMAQLNQELKLLLKPGEFAALFIGLIDLDEETLTYSGAATPAPVLIVDGRPRFLDVAGPPLGAFADAEYDESTVVFPANASLLVYSDALIESEIDGRQICDDETLLRWTADAAPIDHLITFILNRFHARIPGEPPDDLTLLHVRRLAQ</sequence>
<dbReference type="PANTHER" id="PTHR43156">
    <property type="entry name" value="STAGE II SPORULATION PROTEIN E-RELATED"/>
    <property type="match status" value="1"/>
</dbReference>